<dbReference type="Proteomes" id="UP000006281">
    <property type="component" value="Chromosome"/>
</dbReference>
<evidence type="ECO:0000259" key="5">
    <source>
        <dbReference type="Pfam" id="PF00891"/>
    </source>
</evidence>
<proteinExistence type="predicted"/>
<dbReference type="PROSITE" id="PS51683">
    <property type="entry name" value="SAM_OMT_II"/>
    <property type="match status" value="1"/>
</dbReference>
<dbReference type="PATRIC" id="fig|1179773.3.peg.2965"/>
<keyword evidence="1" id="KW-0489">Methyltransferase</keyword>
<feature type="compositionally biased region" description="Basic and acidic residues" evidence="4">
    <location>
        <begin position="65"/>
        <end position="78"/>
    </location>
</feature>
<keyword evidence="3" id="KW-0949">S-adenosyl-L-methionine</keyword>
<dbReference type="Gene3D" id="3.40.50.150">
    <property type="entry name" value="Vaccinia Virus protein VP39"/>
    <property type="match status" value="1"/>
</dbReference>
<dbReference type="Pfam" id="PF00891">
    <property type="entry name" value="Methyltransf_2"/>
    <property type="match status" value="1"/>
</dbReference>
<feature type="domain" description="O-methyltransferase C-terminal" evidence="5">
    <location>
        <begin position="127"/>
        <end position="277"/>
    </location>
</feature>
<dbReference type="STRING" id="1179773.BN6_29740"/>
<dbReference type="AlphaFoldDB" id="K0JY66"/>
<name>K0JY66_SACES</name>
<dbReference type="InterPro" id="IPR029063">
    <property type="entry name" value="SAM-dependent_MTases_sf"/>
</dbReference>
<accession>K0JY66</accession>
<evidence type="ECO:0000256" key="2">
    <source>
        <dbReference type="ARBA" id="ARBA00022679"/>
    </source>
</evidence>
<organism evidence="6 7">
    <name type="scientific">Saccharothrix espanaensis (strain ATCC 51144 / DSM 44229 / JCM 9112 / NBRC 15066 / NRRL 15764)</name>
    <dbReference type="NCBI Taxonomy" id="1179773"/>
    <lineage>
        <taxon>Bacteria</taxon>
        <taxon>Bacillati</taxon>
        <taxon>Actinomycetota</taxon>
        <taxon>Actinomycetes</taxon>
        <taxon>Pseudonocardiales</taxon>
        <taxon>Pseudonocardiaceae</taxon>
        <taxon>Saccharothrix</taxon>
    </lineage>
</organism>
<dbReference type="PANTHER" id="PTHR43712">
    <property type="entry name" value="PUTATIVE (AFU_ORTHOLOGUE AFUA_4G14580)-RELATED"/>
    <property type="match status" value="1"/>
</dbReference>
<evidence type="ECO:0000313" key="7">
    <source>
        <dbReference type="Proteomes" id="UP000006281"/>
    </source>
</evidence>
<protein>
    <recommendedName>
        <fullName evidence="5">O-methyltransferase C-terminal domain-containing protein</fullName>
    </recommendedName>
</protein>
<dbReference type="SUPFAM" id="SSF53335">
    <property type="entry name" value="S-adenosyl-L-methionine-dependent methyltransferases"/>
    <property type="match status" value="1"/>
</dbReference>
<dbReference type="PANTHER" id="PTHR43712:SF2">
    <property type="entry name" value="O-METHYLTRANSFERASE CICE"/>
    <property type="match status" value="1"/>
</dbReference>
<dbReference type="eggNOG" id="COG2813">
    <property type="taxonomic scope" value="Bacteria"/>
</dbReference>
<sequence>MPAAGVLVLAVQAGTRAVDGEQVLRIALFGDPAAGQRHHVIRRRPVGDHHHRAVQVPAQFRDGRAVRHDDHPGGRGDRAAATGRRHRGRPAVGRGVGRALGHRAGTARPAAARPGLPGPVHRARAGHVRDVGGGDGTLLTSVLSHCPTLEGVVFDTAEGVAQAAGTLDAAGLTSRCKVVAGDFFDSVPAGSDLHLIKSVMHDWDDDRAAAILTRCREALPEHGRLLIIEPILPDTVDPAGDAREDPYLSDLNMMVLVGGKERTRADFERLCDRAGFAVTGVVELPPHVDFSVIEAKPA</sequence>
<keyword evidence="7" id="KW-1185">Reference proteome</keyword>
<dbReference type="InterPro" id="IPR001077">
    <property type="entry name" value="COMT_C"/>
</dbReference>
<dbReference type="GO" id="GO:0032259">
    <property type="term" value="P:methylation"/>
    <property type="evidence" value="ECO:0007669"/>
    <property type="project" value="UniProtKB-KW"/>
</dbReference>
<dbReference type="InterPro" id="IPR016461">
    <property type="entry name" value="COMT-like"/>
</dbReference>
<evidence type="ECO:0000256" key="1">
    <source>
        <dbReference type="ARBA" id="ARBA00022603"/>
    </source>
</evidence>
<feature type="compositionally biased region" description="Low complexity" evidence="4">
    <location>
        <begin position="90"/>
        <end position="119"/>
    </location>
</feature>
<gene>
    <name evidence="6" type="ordered locus">BN6_29740</name>
</gene>
<dbReference type="EMBL" id="HE804045">
    <property type="protein sequence ID" value="CCH30282.1"/>
    <property type="molecule type" value="Genomic_DNA"/>
</dbReference>
<keyword evidence="2" id="KW-0808">Transferase</keyword>
<dbReference type="HOGENOM" id="CLU_933478_0_0_11"/>
<dbReference type="GO" id="GO:0008171">
    <property type="term" value="F:O-methyltransferase activity"/>
    <property type="evidence" value="ECO:0007669"/>
    <property type="project" value="InterPro"/>
</dbReference>
<reference evidence="6 7" key="1">
    <citation type="journal article" date="2012" name="BMC Genomics">
        <title>Complete genome sequence of Saccharothrix espanaensis DSM 44229T and comparison to the other completely sequenced Pseudonocardiaceae.</title>
        <authorList>
            <person name="Strobel T."/>
            <person name="Al-Dilaimi A."/>
            <person name="Blom J."/>
            <person name="Gessner A."/>
            <person name="Kalinowski J."/>
            <person name="Luzhetska M."/>
            <person name="Puhler A."/>
            <person name="Szczepanowski R."/>
            <person name="Bechthold A."/>
            <person name="Ruckert C."/>
        </authorList>
    </citation>
    <scope>NUCLEOTIDE SEQUENCE [LARGE SCALE GENOMIC DNA]</scope>
    <source>
        <strain evidence="7">ATCC 51144 / DSM 44229 / JCM 9112 / NBRC 15066 / NRRL 15764</strain>
    </source>
</reference>
<evidence type="ECO:0000256" key="3">
    <source>
        <dbReference type="ARBA" id="ARBA00022691"/>
    </source>
</evidence>
<evidence type="ECO:0000313" key="6">
    <source>
        <dbReference type="EMBL" id="CCH30282.1"/>
    </source>
</evidence>
<dbReference type="CDD" id="cd02440">
    <property type="entry name" value="AdoMet_MTases"/>
    <property type="match status" value="1"/>
</dbReference>
<evidence type="ECO:0000256" key="4">
    <source>
        <dbReference type="SAM" id="MobiDB-lite"/>
    </source>
</evidence>
<dbReference type="KEGG" id="sesp:BN6_29740"/>
<feature type="region of interest" description="Disordered" evidence="4">
    <location>
        <begin position="65"/>
        <end position="119"/>
    </location>
</feature>